<evidence type="ECO:0000256" key="6">
    <source>
        <dbReference type="ARBA" id="ARBA00023170"/>
    </source>
</evidence>
<dbReference type="Gene3D" id="1.20.1070.10">
    <property type="entry name" value="Rhodopsin 7-helix transmembrane proteins"/>
    <property type="match status" value="1"/>
</dbReference>
<dbReference type="GO" id="GO:0008188">
    <property type="term" value="F:neuropeptide receptor activity"/>
    <property type="evidence" value="ECO:0007669"/>
    <property type="project" value="TreeGrafter"/>
</dbReference>
<evidence type="ECO:0000256" key="1">
    <source>
        <dbReference type="ARBA" id="ARBA00004141"/>
    </source>
</evidence>
<accession>A0AAD8BSL3</accession>
<keyword evidence="7" id="KW-0807">Transducer</keyword>
<feature type="domain" description="G-protein coupled receptors family 1 profile" evidence="9">
    <location>
        <begin position="75"/>
        <end position="110"/>
    </location>
</feature>
<dbReference type="InterPro" id="IPR000276">
    <property type="entry name" value="GPCR_Rhodpsn"/>
</dbReference>
<keyword evidence="5 8" id="KW-0472">Membrane</keyword>
<organism evidence="10 11">
    <name type="scientific">Biomphalaria pfeifferi</name>
    <name type="common">Bloodfluke planorb</name>
    <name type="synonym">Freshwater snail</name>
    <dbReference type="NCBI Taxonomy" id="112525"/>
    <lineage>
        <taxon>Eukaryota</taxon>
        <taxon>Metazoa</taxon>
        <taxon>Spiralia</taxon>
        <taxon>Lophotrochozoa</taxon>
        <taxon>Mollusca</taxon>
        <taxon>Gastropoda</taxon>
        <taxon>Heterobranchia</taxon>
        <taxon>Euthyneura</taxon>
        <taxon>Panpulmonata</taxon>
        <taxon>Hygrophila</taxon>
        <taxon>Lymnaeoidea</taxon>
        <taxon>Planorbidae</taxon>
        <taxon>Biomphalaria</taxon>
    </lineage>
</organism>
<protein>
    <submittedName>
        <fullName evidence="10">Neuromedin-U receptor 1</fullName>
    </submittedName>
</protein>
<feature type="transmembrane region" description="Helical" evidence="8">
    <location>
        <begin position="57"/>
        <end position="84"/>
    </location>
</feature>
<gene>
    <name evidence="10" type="ORF">Bpfe_011411</name>
</gene>
<dbReference type="SUPFAM" id="SSF81321">
    <property type="entry name" value="Family A G protein-coupled receptor-like"/>
    <property type="match status" value="1"/>
</dbReference>
<evidence type="ECO:0000256" key="2">
    <source>
        <dbReference type="ARBA" id="ARBA00022692"/>
    </source>
</evidence>
<keyword evidence="4" id="KW-0297">G-protein coupled receptor</keyword>
<dbReference type="PRINTS" id="PR00237">
    <property type="entry name" value="GPCRRHODOPSN"/>
</dbReference>
<name>A0AAD8BSL3_BIOPF</name>
<dbReference type="PANTHER" id="PTHR24243:SF208">
    <property type="entry name" value="PYROKININ-1 RECEPTOR"/>
    <property type="match status" value="1"/>
</dbReference>
<dbReference type="PANTHER" id="PTHR24243">
    <property type="entry name" value="G-PROTEIN COUPLED RECEPTOR"/>
    <property type="match status" value="1"/>
</dbReference>
<keyword evidence="11" id="KW-1185">Reference proteome</keyword>
<reference evidence="10" key="2">
    <citation type="submission" date="2023-04" db="EMBL/GenBank/DDBJ databases">
        <authorList>
            <person name="Bu L."/>
            <person name="Lu L."/>
            <person name="Laidemitt M.R."/>
            <person name="Zhang S.M."/>
            <person name="Mutuku M."/>
            <person name="Mkoji G."/>
            <person name="Steinauer M."/>
            <person name="Loker E.S."/>
        </authorList>
    </citation>
    <scope>NUCLEOTIDE SEQUENCE</scope>
    <source>
        <strain evidence="10">KasaAsao</strain>
        <tissue evidence="10">Whole Snail</tissue>
    </source>
</reference>
<evidence type="ECO:0000256" key="5">
    <source>
        <dbReference type="ARBA" id="ARBA00023136"/>
    </source>
</evidence>
<evidence type="ECO:0000313" key="10">
    <source>
        <dbReference type="EMBL" id="KAK0059070.1"/>
    </source>
</evidence>
<dbReference type="AlphaFoldDB" id="A0AAD8BSL3"/>
<dbReference type="InterPro" id="IPR017452">
    <property type="entry name" value="GPCR_Rhodpsn_7TM"/>
</dbReference>
<proteinExistence type="predicted"/>
<dbReference type="PROSITE" id="PS50262">
    <property type="entry name" value="G_PROTEIN_RECEP_F1_2"/>
    <property type="match status" value="1"/>
</dbReference>
<evidence type="ECO:0000256" key="8">
    <source>
        <dbReference type="SAM" id="Phobius"/>
    </source>
</evidence>
<evidence type="ECO:0000313" key="11">
    <source>
        <dbReference type="Proteomes" id="UP001233172"/>
    </source>
</evidence>
<reference evidence="10" key="1">
    <citation type="journal article" date="2023" name="PLoS Negl. Trop. Dis.">
        <title>A genome sequence for Biomphalaria pfeifferi, the major vector snail for the human-infecting parasite Schistosoma mansoni.</title>
        <authorList>
            <person name="Bu L."/>
            <person name="Lu L."/>
            <person name="Laidemitt M.R."/>
            <person name="Zhang S.M."/>
            <person name="Mutuku M."/>
            <person name="Mkoji G."/>
            <person name="Steinauer M."/>
            <person name="Loker E.S."/>
        </authorList>
    </citation>
    <scope>NUCLEOTIDE SEQUENCE</scope>
    <source>
        <strain evidence="10">KasaAsao</strain>
    </source>
</reference>
<evidence type="ECO:0000256" key="3">
    <source>
        <dbReference type="ARBA" id="ARBA00022989"/>
    </source>
</evidence>
<evidence type="ECO:0000256" key="4">
    <source>
        <dbReference type="ARBA" id="ARBA00023040"/>
    </source>
</evidence>
<dbReference type="Proteomes" id="UP001233172">
    <property type="component" value="Unassembled WGS sequence"/>
</dbReference>
<dbReference type="EMBL" id="JASAOG010000044">
    <property type="protein sequence ID" value="KAK0059070.1"/>
    <property type="molecule type" value="Genomic_DNA"/>
</dbReference>
<sequence length="110" mass="11980">MMDQYMGILVIPDVHPNSSVNGSGSGTDSSNSTFPTGTDEGQILLEILGAKRKELRFVVLLIVIYSLVFVTGIVGNVCTCVVIAKNAYMRTATNYYLFSLAMSDIFTLLF</sequence>
<evidence type="ECO:0000256" key="7">
    <source>
        <dbReference type="ARBA" id="ARBA00023224"/>
    </source>
</evidence>
<keyword evidence="2 8" id="KW-0812">Transmembrane</keyword>
<keyword evidence="3 8" id="KW-1133">Transmembrane helix</keyword>
<keyword evidence="6 10" id="KW-0675">Receptor</keyword>
<comment type="subcellular location">
    <subcellularLocation>
        <location evidence="1">Membrane</location>
        <topology evidence="1">Multi-pass membrane protein</topology>
    </subcellularLocation>
</comment>
<comment type="caution">
    <text evidence="10">The sequence shown here is derived from an EMBL/GenBank/DDBJ whole genome shotgun (WGS) entry which is preliminary data.</text>
</comment>
<evidence type="ECO:0000259" key="9">
    <source>
        <dbReference type="PROSITE" id="PS50262"/>
    </source>
</evidence>
<dbReference type="GO" id="GO:0005886">
    <property type="term" value="C:plasma membrane"/>
    <property type="evidence" value="ECO:0007669"/>
    <property type="project" value="TreeGrafter"/>
</dbReference>
<feature type="non-terminal residue" evidence="10">
    <location>
        <position position="110"/>
    </location>
</feature>